<keyword evidence="4" id="KW-0472">Membrane</keyword>
<evidence type="ECO:0000259" key="7">
    <source>
        <dbReference type="PROSITE" id="PS51207"/>
    </source>
</evidence>
<dbReference type="EMBL" id="MCOG01000046">
    <property type="protein sequence ID" value="ORY68104.1"/>
    <property type="molecule type" value="Genomic_DNA"/>
</dbReference>
<dbReference type="Proteomes" id="UP000193920">
    <property type="component" value="Unassembled WGS sequence"/>
</dbReference>
<reference evidence="8 9" key="1">
    <citation type="submission" date="2016-08" db="EMBL/GenBank/DDBJ databases">
        <title>A Parts List for Fungal Cellulosomes Revealed by Comparative Genomics.</title>
        <authorList>
            <consortium name="DOE Joint Genome Institute"/>
            <person name="Haitjema C.H."/>
            <person name="Gilmore S.P."/>
            <person name="Henske J.K."/>
            <person name="Solomon K.V."/>
            <person name="De Groot R."/>
            <person name="Kuo A."/>
            <person name="Mondo S.J."/>
            <person name="Salamov A.A."/>
            <person name="Labutti K."/>
            <person name="Zhao Z."/>
            <person name="Chiniquy J."/>
            <person name="Barry K."/>
            <person name="Brewer H.M."/>
            <person name="Purvine S.O."/>
            <person name="Wright A.T."/>
            <person name="Boxma B."/>
            <person name="Van Alen T."/>
            <person name="Hackstein J.H."/>
            <person name="Baker S.E."/>
            <person name="Grigoriev I.V."/>
            <person name="O'Malley M.A."/>
        </authorList>
    </citation>
    <scope>NUCLEOTIDE SEQUENCE [LARGE SCALE GENOMIC DNA]</scope>
    <source>
        <strain evidence="8 9">G1</strain>
    </source>
</reference>
<dbReference type="InterPro" id="IPR036305">
    <property type="entry name" value="RGS_sf"/>
</dbReference>
<evidence type="ECO:0000313" key="8">
    <source>
        <dbReference type="EMBL" id="ORY68104.1"/>
    </source>
</evidence>
<feature type="transmembrane region" description="Helical" evidence="4">
    <location>
        <begin position="141"/>
        <end position="174"/>
    </location>
</feature>
<keyword evidence="4" id="KW-1133">Transmembrane helix</keyword>
<dbReference type="PROSITE" id="PS50132">
    <property type="entry name" value="RGS"/>
    <property type="match status" value="1"/>
</dbReference>
<dbReference type="GO" id="GO:0035091">
    <property type="term" value="F:phosphatidylinositol binding"/>
    <property type="evidence" value="ECO:0007669"/>
    <property type="project" value="InterPro"/>
</dbReference>
<dbReference type="SUPFAM" id="SSF64268">
    <property type="entry name" value="PX domain"/>
    <property type="match status" value="1"/>
</dbReference>
<evidence type="ECO:0000259" key="5">
    <source>
        <dbReference type="PROSITE" id="PS50132"/>
    </source>
</evidence>
<feature type="region of interest" description="Disordered" evidence="3">
    <location>
        <begin position="1006"/>
        <end position="1041"/>
    </location>
</feature>
<dbReference type="CDD" id="cd06093">
    <property type="entry name" value="PX_domain"/>
    <property type="match status" value="1"/>
</dbReference>
<feature type="coiled-coil region" evidence="2">
    <location>
        <begin position="806"/>
        <end position="840"/>
    </location>
</feature>
<dbReference type="Gene3D" id="3.30.1520.10">
    <property type="entry name" value="Phox-like domain"/>
    <property type="match status" value="1"/>
</dbReference>
<comment type="similarity">
    <text evidence="1">Belongs to the sorting nexin family.</text>
</comment>
<evidence type="ECO:0000256" key="2">
    <source>
        <dbReference type="SAM" id="Coils"/>
    </source>
</evidence>
<name>A0A1Y2E9X0_9FUNG</name>
<dbReference type="Pfam" id="PF02194">
    <property type="entry name" value="PXA"/>
    <property type="match status" value="1"/>
</dbReference>
<evidence type="ECO:0000256" key="3">
    <source>
        <dbReference type="SAM" id="MobiDB-lite"/>
    </source>
</evidence>
<feature type="region of interest" description="Disordered" evidence="3">
    <location>
        <begin position="1"/>
        <end position="41"/>
    </location>
</feature>
<dbReference type="InterPro" id="IPR036871">
    <property type="entry name" value="PX_dom_sf"/>
</dbReference>
<dbReference type="PROSITE" id="PS51207">
    <property type="entry name" value="PXA"/>
    <property type="match status" value="1"/>
</dbReference>
<dbReference type="SMART" id="SM00313">
    <property type="entry name" value="PXA"/>
    <property type="match status" value="1"/>
</dbReference>
<dbReference type="InterPro" id="IPR016137">
    <property type="entry name" value="RGS"/>
</dbReference>
<evidence type="ECO:0008006" key="10">
    <source>
        <dbReference type="Google" id="ProtNLM"/>
    </source>
</evidence>
<keyword evidence="2" id="KW-0175">Coiled coil</keyword>
<feature type="compositionally biased region" description="Low complexity" evidence="3">
    <location>
        <begin position="1087"/>
        <end position="1104"/>
    </location>
</feature>
<protein>
    <recommendedName>
        <fullName evidence="10">PXA domain-containing protein</fullName>
    </recommendedName>
</protein>
<dbReference type="Gene3D" id="1.10.167.10">
    <property type="entry name" value="Regulator of G-protein Signalling 4, domain 2"/>
    <property type="match status" value="1"/>
</dbReference>
<feature type="region of interest" description="Disordered" evidence="3">
    <location>
        <begin position="1225"/>
        <end position="1307"/>
    </location>
</feature>
<dbReference type="Pfam" id="PF08628">
    <property type="entry name" value="Nexin_C"/>
    <property type="match status" value="2"/>
</dbReference>
<dbReference type="InterPro" id="IPR044926">
    <property type="entry name" value="RGS_subdomain_2"/>
</dbReference>
<evidence type="ECO:0000259" key="6">
    <source>
        <dbReference type="PROSITE" id="PS50195"/>
    </source>
</evidence>
<dbReference type="SUPFAM" id="SSF48097">
    <property type="entry name" value="Regulator of G-protein signaling, RGS"/>
    <property type="match status" value="1"/>
</dbReference>
<evidence type="ECO:0000256" key="1">
    <source>
        <dbReference type="ARBA" id="ARBA00010883"/>
    </source>
</evidence>
<feature type="region of interest" description="Disordered" evidence="3">
    <location>
        <begin position="1051"/>
        <end position="1070"/>
    </location>
</feature>
<dbReference type="InterPro" id="IPR003114">
    <property type="entry name" value="Phox_assoc"/>
</dbReference>
<evidence type="ECO:0000313" key="9">
    <source>
        <dbReference type="Proteomes" id="UP000193920"/>
    </source>
</evidence>
<proteinExistence type="inferred from homology"/>
<dbReference type="InterPro" id="IPR001683">
    <property type="entry name" value="PX_dom"/>
</dbReference>
<organism evidence="8 9">
    <name type="scientific">Neocallimastix californiae</name>
    <dbReference type="NCBI Taxonomy" id="1754190"/>
    <lineage>
        <taxon>Eukaryota</taxon>
        <taxon>Fungi</taxon>
        <taxon>Fungi incertae sedis</taxon>
        <taxon>Chytridiomycota</taxon>
        <taxon>Chytridiomycota incertae sedis</taxon>
        <taxon>Neocallimastigomycetes</taxon>
        <taxon>Neocallimastigales</taxon>
        <taxon>Neocallimastigaceae</taxon>
        <taxon>Neocallimastix</taxon>
    </lineage>
</organism>
<sequence length="1382" mass="161053">MSMEDFEGAYGTQNSKMEKDNKVIPESLNTLNNKDDREENKEELTDIKNNIINTEEIKLNDNNDNKNNNDNNFIKNNLEVAEVTENISKQKTNNNNSSEIIKQNEETISINEIRETLKEYYSKVSSFVFKFKNNNPRLFNILAISLFIVLLYPKLLILFIFSVVSFVMGLMYIVPTKDMESFNNIKANSLNELQRAQKINSKITEIQKRKNEKVIIKNSEFSPEMKLALDNFMKDFIKNYIDRWWVNLNHSNGTEFTDEISNALNKAFSKINLYARNVSITSLIVPIFNHLIEQMQLYREFEASGLPPNVYLKKYSYSKLSKYTTRESEIKILRDLGAIIANQVLESKEKDCLAVFSFIQEIMATTVLLPVVEKLSDPYFINNLIYTKLGDNVTKPKKRAPKVNNVPNKRYSQVSLVSSTTSYDSQSNVTLSLNQNDNPSTGEVSSYDKYNNDSTTVNPFDQRSDCDVSMSLSDVSTINKISFEEGIKDKKMFSEFNIFLKNQDLDELLYLYIKINQFKECFGNEEYELDIIENYGNNIVHSFIATDRHILSENLIHPMVLDKYHIHVDANVVKESLFDELQKEVSLTINQKYWPVFLKNYYPSNDDSSSTSTTLNSELNEGGQELEGEYISDPYALPPNVKKFEDYAMDDMIVDINFQYSINYNNHNTNANNNNKDSMITSFINCVPPLRKKIEIKNRYNIFKHRRHLSESDSITFKTFGTDYISKMKSTYGRRYPIMKNQKRIDRHLDHAILLTQNKITQCEKDIDTKNKELMTVDQTLEHVMDNFNRIEDQDENDEELFQLTMKNITSKKMEYQLEIEELHRLKASLENKMIELKQHLIYKPKYKIIIIIDPSQNSVLINEPNLSDDYQFQLEVYNMENVNHNEKYVLVKTYKEFYQFHCLLKLKYRNIPDFPTRDYIIHKRKLLRDQWISRRGIPLQQRESIFTDIYQIHLNELVKELEIYINLLSNIAIIGENPDFIRFVTRSVSNAAPIHPLRGSSLYVNQSAQQQSSEMEDSRRNRRSYNNNNNNNNDKRLSTGSLSSMMNFIKPSRSQHREKSSTSSSSFSLSRINEKINDTINDKLFNSNSNSNSNTNTNSNSNGNGNGSNGGRLRNLSITSTEQVKINEVSNEPQNTKTTDEVANINMDQEAIDMILECIICLVEEIFQLNNPDQWMRQKAFQVVKQVALKSFSAKINTILCAFLGKVFSEDSFTNYINSLNQNLFHKDENQEEEEEEEEEGEEEGREEGRGEEYFDEIEEVEKEKEKEINNENNRNGISLIQKEKENEKDNEKDKDKNENNKEIIKDEKERIKNQAKKILLTSNKIPLHYISKVVGTNNTQNGMVRLFEMFQVPEFNRHLMCAVLQSIVICVFDNDDIETF</sequence>
<evidence type="ECO:0000256" key="4">
    <source>
        <dbReference type="SAM" id="Phobius"/>
    </source>
</evidence>
<feature type="compositionally biased region" description="Basic and acidic residues" evidence="3">
    <location>
        <begin position="1283"/>
        <end position="1307"/>
    </location>
</feature>
<keyword evidence="4" id="KW-0812">Transmembrane</keyword>
<comment type="caution">
    <text evidence="8">The sequence shown here is derived from an EMBL/GenBank/DDBJ whole genome shotgun (WGS) entry which is preliminary data.</text>
</comment>
<feature type="region of interest" description="Disordered" evidence="3">
    <location>
        <begin position="1083"/>
        <end position="1115"/>
    </location>
</feature>
<dbReference type="Pfam" id="PF00787">
    <property type="entry name" value="PX"/>
    <property type="match status" value="1"/>
</dbReference>
<feature type="domain" description="RGS" evidence="5">
    <location>
        <begin position="482"/>
        <end position="602"/>
    </location>
</feature>
<feature type="domain" description="PX" evidence="6">
    <location>
        <begin position="856"/>
        <end position="992"/>
    </location>
</feature>
<dbReference type="PANTHER" id="PTHR22775">
    <property type="entry name" value="SORTING NEXIN"/>
    <property type="match status" value="1"/>
</dbReference>
<keyword evidence="9" id="KW-1185">Reference proteome</keyword>
<gene>
    <name evidence="8" type="ORF">LY90DRAFT_667587</name>
</gene>
<dbReference type="PROSITE" id="PS50195">
    <property type="entry name" value="PX"/>
    <property type="match status" value="1"/>
</dbReference>
<accession>A0A1Y2E9X0</accession>
<dbReference type="InterPro" id="IPR013937">
    <property type="entry name" value="Sorting_nexin_C"/>
</dbReference>
<dbReference type="Pfam" id="PF00615">
    <property type="entry name" value="RGS"/>
    <property type="match status" value="1"/>
</dbReference>
<feature type="domain" description="PXA" evidence="7">
    <location>
        <begin position="222"/>
        <end position="393"/>
    </location>
</feature>
<dbReference type="OrthoDB" id="120967at2759"/>
<dbReference type="PANTHER" id="PTHR22775:SF3">
    <property type="entry name" value="SORTING NEXIN-13"/>
    <property type="match status" value="1"/>
</dbReference>
<feature type="compositionally biased region" description="Acidic residues" evidence="3">
    <location>
        <begin position="1231"/>
        <end position="1247"/>
    </location>
</feature>
<dbReference type="STRING" id="1754190.A0A1Y2E9X0"/>